<accession>A0ABR9AJK0</accession>
<keyword evidence="1" id="KW-1133">Transmembrane helix</keyword>
<comment type="caution">
    <text evidence="2">The sequence shown here is derived from an EMBL/GenBank/DDBJ whole genome shotgun (WGS) entry which is preliminary data.</text>
</comment>
<sequence>MKKNLNSSKNCILIMEKNSIIVKIIAITNISIVLVLAASTTNLHYLLFAFVPTLLFWLMDSYFVYREKIYRQFPDQSLGNFYSELMLSPKSIFTELRTGLLAIFSSINSMFYGAMLLTLSILSLSLL</sequence>
<evidence type="ECO:0000256" key="1">
    <source>
        <dbReference type="SAM" id="Phobius"/>
    </source>
</evidence>
<feature type="transmembrane region" description="Helical" evidence="1">
    <location>
        <begin position="100"/>
        <end position="124"/>
    </location>
</feature>
<feature type="transmembrane region" description="Helical" evidence="1">
    <location>
        <begin position="45"/>
        <end position="65"/>
    </location>
</feature>
<evidence type="ECO:0000313" key="3">
    <source>
        <dbReference type="Proteomes" id="UP000647133"/>
    </source>
</evidence>
<keyword evidence="1" id="KW-0812">Transmembrane</keyword>
<keyword evidence="1" id="KW-0472">Membrane</keyword>
<dbReference type="EMBL" id="JACYTQ010000003">
    <property type="protein sequence ID" value="MBD8488983.1"/>
    <property type="molecule type" value="Genomic_DNA"/>
</dbReference>
<protein>
    <submittedName>
        <fullName evidence="2">Uncharacterized protein</fullName>
    </submittedName>
</protein>
<gene>
    <name evidence="2" type="ORF">IFO69_09525</name>
</gene>
<keyword evidence="3" id="KW-1185">Reference proteome</keyword>
<name>A0ABR9AJK0_9BACT</name>
<proteinExistence type="predicted"/>
<dbReference type="Proteomes" id="UP000647133">
    <property type="component" value="Unassembled WGS sequence"/>
</dbReference>
<evidence type="ECO:0000313" key="2">
    <source>
        <dbReference type="EMBL" id="MBD8488983.1"/>
    </source>
</evidence>
<dbReference type="RefSeq" id="WP_192009879.1">
    <property type="nucleotide sequence ID" value="NZ_JACYTQ010000003.1"/>
</dbReference>
<feature type="transmembrane region" description="Helical" evidence="1">
    <location>
        <begin position="20"/>
        <end position="39"/>
    </location>
</feature>
<organism evidence="2 3">
    <name type="scientific">Echinicola arenosa</name>
    <dbReference type="NCBI Taxonomy" id="2774144"/>
    <lineage>
        <taxon>Bacteria</taxon>
        <taxon>Pseudomonadati</taxon>
        <taxon>Bacteroidota</taxon>
        <taxon>Cytophagia</taxon>
        <taxon>Cytophagales</taxon>
        <taxon>Cyclobacteriaceae</taxon>
        <taxon>Echinicola</taxon>
    </lineage>
</organism>
<reference evidence="2 3" key="1">
    <citation type="submission" date="2020-09" db="EMBL/GenBank/DDBJ databases">
        <title>Echinicola sp. CAU 1574 isolated from sand of Sido Beach.</title>
        <authorList>
            <person name="Kim W."/>
        </authorList>
    </citation>
    <scope>NUCLEOTIDE SEQUENCE [LARGE SCALE GENOMIC DNA]</scope>
    <source>
        <strain evidence="2 3">CAU 1574</strain>
    </source>
</reference>